<sequence>MARSFSNFRPVNSAVAGQKKKTADKNTPTNKRYNFVIQGSPKNLDQTETCLEIAARLVSFALFVSKTDRSFRASELEITPLRDFQTCLHPPV</sequence>
<name>A0A4U5NYU6_STECR</name>
<gene>
    <name evidence="2" type="ORF">L596_012965</name>
</gene>
<organism evidence="2 3">
    <name type="scientific">Steinernema carpocapsae</name>
    <name type="common">Entomopathogenic nematode</name>
    <dbReference type="NCBI Taxonomy" id="34508"/>
    <lineage>
        <taxon>Eukaryota</taxon>
        <taxon>Metazoa</taxon>
        <taxon>Ecdysozoa</taxon>
        <taxon>Nematoda</taxon>
        <taxon>Chromadorea</taxon>
        <taxon>Rhabditida</taxon>
        <taxon>Tylenchina</taxon>
        <taxon>Panagrolaimomorpha</taxon>
        <taxon>Strongyloidoidea</taxon>
        <taxon>Steinernematidae</taxon>
        <taxon>Steinernema</taxon>
    </lineage>
</organism>
<protein>
    <submittedName>
        <fullName evidence="2">Uncharacterized protein</fullName>
    </submittedName>
</protein>
<feature type="compositionally biased region" description="Polar residues" evidence="1">
    <location>
        <begin position="1"/>
        <end position="10"/>
    </location>
</feature>
<reference evidence="2 3" key="1">
    <citation type="journal article" date="2015" name="Genome Biol.">
        <title>Comparative genomics of Steinernema reveals deeply conserved gene regulatory networks.</title>
        <authorList>
            <person name="Dillman A.R."/>
            <person name="Macchietto M."/>
            <person name="Porter C.F."/>
            <person name="Rogers A."/>
            <person name="Williams B."/>
            <person name="Antoshechkin I."/>
            <person name="Lee M.M."/>
            <person name="Goodwin Z."/>
            <person name="Lu X."/>
            <person name="Lewis E.E."/>
            <person name="Goodrich-Blair H."/>
            <person name="Stock S.P."/>
            <person name="Adams B.J."/>
            <person name="Sternberg P.W."/>
            <person name="Mortazavi A."/>
        </authorList>
    </citation>
    <scope>NUCLEOTIDE SEQUENCE [LARGE SCALE GENOMIC DNA]</scope>
    <source>
        <strain evidence="2 3">ALL</strain>
    </source>
</reference>
<evidence type="ECO:0000256" key="1">
    <source>
        <dbReference type="SAM" id="MobiDB-lite"/>
    </source>
</evidence>
<dbReference type="Proteomes" id="UP000298663">
    <property type="component" value="Unassembled WGS sequence"/>
</dbReference>
<evidence type="ECO:0000313" key="3">
    <source>
        <dbReference type="Proteomes" id="UP000298663"/>
    </source>
</evidence>
<accession>A0A4U5NYU6</accession>
<feature type="region of interest" description="Disordered" evidence="1">
    <location>
        <begin position="1"/>
        <end position="34"/>
    </location>
</feature>
<evidence type="ECO:0000313" key="2">
    <source>
        <dbReference type="EMBL" id="TKR88776.1"/>
    </source>
</evidence>
<proteinExistence type="predicted"/>
<reference evidence="2 3" key="2">
    <citation type="journal article" date="2019" name="G3 (Bethesda)">
        <title>Hybrid Assembly of the Genome of the Entomopathogenic Nematode Steinernema carpocapsae Identifies the X-Chromosome.</title>
        <authorList>
            <person name="Serra L."/>
            <person name="Macchietto M."/>
            <person name="Macias-Munoz A."/>
            <person name="McGill C.J."/>
            <person name="Rodriguez I.M."/>
            <person name="Rodriguez B."/>
            <person name="Murad R."/>
            <person name="Mortazavi A."/>
        </authorList>
    </citation>
    <scope>NUCLEOTIDE SEQUENCE [LARGE SCALE GENOMIC DNA]</scope>
    <source>
        <strain evidence="2 3">ALL</strain>
    </source>
</reference>
<keyword evidence="3" id="KW-1185">Reference proteome</keyword>
<dbReference type="EMBL" id="AZBU02000003">
    <property type="protein sequence ID" value="TKR88776.1"/>
    <property type="molecule type" value="Genomic_DNA"/>
</dbReference>
<dbReference type="AlphaFoldDB" id="A0A4U5NYU6"/>
<comment type="caution">
    <text evidence="2">The sequence shown here is derived from an EMBL/GenBank/DDBJ whole genome shotgun (WGS) entry which is preliminary data.</text>
</comment>